<keyword evidence="9" id="KW-0902">Two-component regulatory system</keyword>
<feature type="domain" description="Histidine kinase" evidence="11">
    <location>
        <begin position="234"/>
        <end position="451"/>
    </location>
</feature>
<evidence type="ECO:0000259" key="11">
    <source>
        <dbReference type="PROSITE" id="PS50109"/>
    </source>
</evidence>
<dbReference type="SMART" id="SM00387">
    <property type="entry name" value="HATPase_c"/>
    <property type="match status" value="1"/>
</dbReference>
<dbReference type="PANTHER" id="PTHR42878">
    <property type="entry name" value="TWO-COMPONENT HISTIDINE KINASE"/>
    <property type="match status" value="1"/>
</dbReference>
<dbReference type="InterPro" id="IPR004358">
    <property type="entry name" value="Sig_transdc_His_kin-like_C"/>
</dbReference>
<dbReference type="EC" id="2.7.13.3" evidence="3"/>
<dbReference type="Proteomes" id="UP000321362">
    <property type="component" value="Chromosome"/>
</dbReference>
<feature type="transmembrane region" description="Helical" evidence="10">
    <location>
        <begin position="7"/>
        <end position="31"/>
    </location>
</feature>
<gene>
    <name evidence="13" type="ORF">FSB76_21095</name>
</gene>
<dbReference type="CDD" id="cd00082">
    <property type="entry name" value="HisKA"/>
    <property type="match status" value="1"/>
</dbReference>
<evidence type="ECO:0000256" key="3">
    <source>
        <dbReference type="ARBA" id="ARBA00012438"/>
    </source>
</evidence>
<dbReference type="Pfam" id="PF02518">
    <property type="entry name" value="HATPase_c"/>
    <property type="match status" value="1"/>
</dbReference>
<keyword evidence="10" id="KW-0812">Transmembrane</keyword>
<dbReference type="SUPFAM" id="SSF55874">
    <property type="entry name" value="ATPase domain of HSP90 chaperone/DNA topoisomerase II/histidine kinase"/>
    <property type="match status" value="1"/>
</dbReference>
<evidence type="ECO:0000256" key="8">
    <source>
        <dbReference type="ARBA" id="ARBA00022840"/>
    </source>
</evidence>
<proteinExistence type="predicted"/>
<comment type="catalytic activity">
    <reaction evidence="1">
        <text>ATP + protein L-histidine = ADP + protein N-phospho-L-histidine.</text>
        <dbReference type="EC" id="2.7.13.3"/>
    </reaction>
</comment>
<evidence type="ECO:0000313" key="14">
    <source>
        <dbReference type="Proteomes" id="UP000321362"/>
    </source>
</evidence>
<dbReference type="SMART" id="SM00304">
    <property type="entry name" value="HAMP"/>
    <property type="match status" value="1"/>
</dbReference>
<keyword evidence="10" id="KW-1133">Transmembrane helix</keyword>
<dbReference type="EMBL" id="CP042437">
    <property type="protein sequence ID" value="QEC78316.1"/>
    <property type="molecule type" value="Genomic_DNA"/>
</dbReference>
<dbReference type="SUPFAM" id="SSF158472">
    <property type="entry name" value="HAMP domain-like"/>
    <property type="match status" value="1"/>
</dbReference>
<dbReference type="InterPro" id="IPR003661">
    <property type="entry name" value="HisK_dim/P_dom"/>
</dbReference>
<dbReference type="InterPro" id="IPR036890">
    <property type="entry name" value="HATPase_C_sf"/>
</dbReference>
<dbReference type="Gene3D" id="3.30.565.10">
    <property type="entry name" value="Histidine kinase-like ATPase, C-terminal domain"/>
    <property type="match status" value="1"/>
</dbReference>
<dbReference type="AlphaFoldDB" id="A0A5B8W5U5"/>
<dbReference type="GO" id="GO:0000156">
    <property type="term" value="F:phosphorelay response regulator activity"/>
    <property type="evidence" value="ECO:0007669"/>
    <property type="project" value="TreeGrafter"/>
</dbReference>
<evidence type="ECO:0000256" key="4">
    <source>
        <dbReference type="ARBA" id="ARBA00022553"/>
    </source>
</evidence>
<comment type="subcellular location">
    <subcellularLocation>
        <location evidence="2">Membrane</location>
    </subcellularLocation>
</comment>
<keyword evidence="6" id="KW-0547">Nucleotide-binding</keyword>
<evidence type="ECO:0000256" key="7">
    <source>
        <dbReference type="ARBA" id="ARBA00022777"/>
    </source>
</evidence>
<name>A0A5B8W5U5_9SPHI</name>
<keyword evidence="5" id="KW-0808">Transferase</keyword>
<keyword evidence="10" id="KW-0472">Membrane</keyword>
<dbReference type="Gene3D" id="1.10.287.130">
    <property type="match status" value="1"/>
</dbReference>
<dbReference type="PANTHER" id="PTHR42878:SF7">
    <property type="entry name" value="SENSOR HISTIDINE KINASE GLRK"/>
    <property type="match status" value="1"/>
</dbReference>
<dbReference type="Pfam" id="PF00512">
    <property type="entry name" value="HisKA"/>
    <property type="match status" value="1"/>
</dbReference>
<evidence type="ECO:0000256" key="5">
    <source>
        <dbReference type="ARBA" id="ARBA00022679"/>
    </source>
</evidence>
<evidence type="ECO:0000256" key="10">
    <source>
        <dbReference type="SAM" id="Phobius"/>
    </source>
</evidence>
<dbReference type="InterPro" id="IPR003594">
    <property type="entry name" value="HATPase_dom"/>
</dbReference>
<dbReference type="OrthoDB" id="594725at2"/>
<sequence>MKIQSKITLLFLLLSGGILILLNASIFYLVYKFNFDDFYKRLEARVNIAAEVQLSPGAKSKATLEVRNKYLEKLDSEKEYFLKVDGSNKLHASAGIDKIFIDDILLTGQAHYRHDNTFYAGSLFKKGNASYVVIVSASNPAGFQELKDLQKILLYGFLLAMILVYFVGKVFSFYTFQPVRRIINNVKNITANNLHFRLDELTGKDEIAELSLTFNDMLNRLETAFETQNNFVSNASHELRTPLTIISSELELALNKQDLNTQQRGVLNTVYAESEKLGQILNSLLTLAQSGFDGKRQNWESIRMDELLLTASESVKRINPGSNIYIDLENLPADESLLYVKGNSNLLRLAINNIIGNACKYSDNRPVTISLLAENKRVIIAIKDQGIGIPQTELQHIFEPFFRASNAHEYEGHGVGLPLTLNIIRLHKGSLGISSEVGVGTEIKVFLPMEDHLNPLQRRRL</sequence>
<dbReference type="Pfam" id="PF00672">
    <property type="entry name" value="HAMP"/>
    <property type="match status" value="1"/>
</dbReference>
<dbReference type="GO" id="GO:0030295">
    <property type="term" value="F:protein kinase activator activity"/>
    <property type="evidence" value="ECO:0007669"/>
    <property type="project" value="TreeGrafter"/>
</dbReference>
<dbReference type="GO" id="GO:0016020">
    <property type="term" value="C:membrane"/>
    <property type="evidence" value="ECO:0007669"/>
    <property type="project" value="UniProtKB-SubCell"/>
</dbReference>
<dbReference type="Gene3D" id="6.10.340.10">
    <property type="match status" value="1"/>
</dbReference>
<keyword evidence="7 13" id="KW-0418">Kinase</keyword>
<keyword evidence="8" id="KW-0067">ATP-binding</keyword>
<dbReference type="GO" id="GO:0007234">
    <property type="term" value="P:osmosensory signaling via phosphorelay pathway"/>
    <property type="evidence" value="ECO:0007669"/>
    <property type="project" value="TreeGrafter"/>
</dbReference>
<dbReference type="PROSITE" id="PS50109">
    <property type="entry name" value="HIS_KIN"/>
    <property type="match status" value="1"/>
</dbReference>
<dbReference type="InterPro" id="IPR003660">
    <property type="entry name" value="HAMP_dom"/>
</dbReference>
<evidence type="ECO:0000256" key="1">
    <source>
        <dbReference type="ARBA" id="ARBA00000085"/>
    </source>
</evidence>
<organism evidence="13 14">
    <name type="scientific">Mucilaginibacter ginsenosidivorax</name>
    <dbReference type="NCBI Taxonomy" id="862126"/>
    <lineage>
        <taxon>Bacteria</taxon>
        <taxon>Pseudomonadati</taxon>
        <taxon>Bacteroidota</taxon>
        <taxon>Sphingobacteriia</taxon>
        <taxon>Sphingobacteriales</taxon>
        <taxon>Sphingobacteriaceae</taxon>
        <taxon>Mucilaginibacter</taxon>
    </lineage>
</organism>
<evidence type="ECO:0000256" key="9">
    <source>
        <dbReference type="ARBA" id="ARBA00023012"/>
    </source>
</evidence>
<dbReference type="GO" id="GO:0000155">
    <property type="term" value="F:phosphorelay sensor kinase activity"/>
    <property type="evidence" value="ECO:0007669"/>
    <property type="project" value="InterPro"/>
</dbReference>
<keyword evidence="14" id="KW-1185">Reference proteome</keyword>
<evidence type="ECO:0000256" key="2">
    <source>
        <dbReference type="ARBA" id="ARBA00004370"/>
    </source>
</evidence>
<dbReference type="SMART" id="SM00388">
    <property type="entry name" value="HisKA"/>
    <property type="match status" value="1"/>
</dbReference>
<dbReference type="GO" id="GO:0005524">
    <property type="term" value="F:ATP binding"/>
    <property type="evidence" value="ECO:0007669"/>
    <property type="project" value="UniProtKB-KW"/>
</dbReference>
<dbReference type="SUPFAM" id="SSF47384">
    <property type="entry name" value="Homodimeric domain of signal transducing histidine kinase"/>
    <property type="match status" value="1"/>
</dbReference>
<reference evidence="13 14" key="1">
    <citation type="journal article" date="2013" name="J. Microbiol.">
        <title>Mucilaginibacter ginsenosidivorax sp. nov., with ginsenoside converting activity isolated from sediment.</title>
        <authorList>
            <person name="Kim J.K."/>
            <person name="Choi T.E."/>
            <person name="Liu Q.M."/>
            <person name="Park H.Y."/>
            <person name="Yi T.H."/>
            <person name="Yoon M.H."/>
            <person name="Kim S.C."/>
            <person name="Im W.T."/>
        </authorList>
    </citation>
    <scope>NUCLEOTIDE SEQUENCE [LARGE SCALE GENOMIC DNA]</scope>
    <source>
        <strain evidence="13 14">KHI28</strain>
    </source>
</reference>
<evidence type="ECO:0000256" key="6">
    <source>
        <dbReference type="ARBA" id="ARBA00022741"/>
    </source>
</evidence>
<dbReference type="PROSITE" id="PS50885">
    <property type="entry name" value="HAMP"/>
    <property type="match status" value="1"/>
</dbReference>
<dbReference type="PRINTS" id="PR00344">
    <property type="entry name" value="BCTRLSENSOR"/>
</dbReference>
<dbReference type="RefSeq" id="WP_147056842.1">
    <property type="nucleotide sequence ID" value="NZ_CP042437.1"/>
</dbReference>
<feature type="transmembrane region" description="Helical" evidence="10">
    <location>
        <begin position="152"/>
        <end position="174"/>
    </location>
</feature>
<keyword evidence="4" id="KW-0597">Phosphoprotein</keyword>
<protein>
    <recommendedName>
        <fullName evidence="3">histidine kinase</fullName>
        <ecNumber evidence="3">2.7.13.3</ecNumber>
    </recommendedName>
</protein>
<dbReference type="CDD" id="cd00075">
    <property type="entry name" value="HATPase"/>
    <property type="match status" value="1"/>
</dbReference>
<evidence type="ECO:0000259" key="12">
    <source>
        <dbReference type="PROSITE" id="PS50885"/>
    </source>
</evidence>
<dbReference type="InterPro" id="IPR036097">
    <property type="entry name" value="HisK_dim/P_sf"/>
</dbReference>
<dbReference type="CDD" id="cd06225">
    <property type="entry name" value="HAMP"/>
    <property type="match status" value="1"/>
</dbReference>
<accession>A0A5B8W5U5</accession>
<dbReference type="InterPro" id="IPR050351">
    <property type="entry name" value="BphY/WalK/GraS-like"/>
</dbReference>
<feature type="domain" description="HAMP" evidence="12">
    <location>
        <begin position="173"/>
        <end position="226"/>
    </location>
</feature>
<dbReference type="KEGG" id="mgk:FSB76_21095"/>
<dbReference type="InterPro" id="IPR005467">
    <property type="entry name" value="His_kinase_dom"/>
</dbReference>
<evidence type="ECO:0000313" key="13">
    <source>
        <dbReference type="EMBL" id="QEC78316.1"/>
    </source>
</evidence>